<protein>
    <submittedName>
        <fullName evidence="1">Uncharacterized protein</fullName>
    </submittedName>
</protein>
<comment type="caution">
    <text evidence="1">The sequence shown here is derived from an EMBL/GenBank/DDBJ whole genome shotgun (WGS) entry which is preliminary data.</text>
</comment>
<evidence type="ECO:0000313" key="1">
    <source>
        <dbReference type="EMBL" id="KKL68641.1"/>
    </source>
</evidence>
<accession>A0A0F9EQT6</accession>
<sequence length="83" mass="9180">MNCIICDKPVSKKARTCSDKCRKQASRSVTTSVTNVTVDRCDKPSVTDLELCRYCSAPLPKLSKPRRWPGACYPCAMKAPPTD</sequence>
<dbReference type="EMBL" id="LAZR01026466">
    <property type="protein sequence ID" value="KKL68641.1"/>
    <property type="molecule type" value="Genomic_DNA"/>
</dbReference>
<name>A0A0F9EQT6_9ZZZZ</name>
<reference evidence="1" key="1">
    <citation type="journal article" date="2015" name="Nature">
        <title>Complex archaea that bridge the gap between prokaryotes and eukaryotes.</title>
        <authorList>
            <person name="Spang A."/>
            <person name="Saw J.H."/>
            <person name="Jorgensen S.L."/>
            <person name="Zaremba-Niedzwiedzka K."/>
            <person name="Martijn J."/>
            <person name="Lind A.E."/>
            <person name="van Eijk R."/>
            <person name="Schleper C."/>
            <person name="Guy L."/>
            <person name="Ettema T.J."/>
        </authorList>
    </citation>
    <scope>NUCLEOTIDE SEQUENCE</scope>
</reference>
<gene>
    <name evidence="1" type="ORF">LCGC14_2122980</name>
</gene>
<organism evidence="1">
    <name type="scientific">marine sediment metagenome</name>
    <dbReference type="NCBI Taxonomy" id="412755"/>
    <lineage>
        <taxon>unclassified sequences</taxon>
        <taxon>metagenomes</taxon>
        <taxon>ecological metagenomes</taxon>
    </lineage>
</organism>
<proteinExistence type="predicted"/>
<dbReference type="AlphaFoldDB" id="A0A0F9EQT6"/>